<gene>
    <name evidence="1" type="ORF">J2787_004193</name>
</gene>
<dbReference type="AlphaFoldDB" id="A0AAE4C5M1"/>
<proteinExistence type="predicted"/>
<dbReference type="EMBL" id="JAVDQY010000006">
    <property type="protein sequence ID" value="MDR6528754.1"/>
    <property type="molecule type" value="Genomic_DNA"/>
</dbReference>
<evidence type="ECO:0000313" key="2">
    <source>
        <dbReference type="Proteomes" id="UP001184861"/>
    </source>
</evidence>
<comment type="caution">
    <text evidence="1">The sequence shown here is derived from an EMBL/GenBank/DDBJ whole genome shotgun (WGS) entry which is preliminary data.</text>
</comment>
<protein>
    <submittedName>
        <fullName evidence="1">Uncharacterized protein</fullName>
    </submittedName>
</protein>
<name>A0AAE4C5M1_9FLAO</name>
<dbReference type="RefSeq" id="WP_309947967.1">
    <property type="nucleotide sequence ID" value="NZ_JAVDQY010000006.1"/>
</dbReference>
<sequence>MLKKIIEETEPEDLIWNHPKAISLNFREALRKTEGKKNPSYMLPKKTDLQIVEFDDLDFSGVTVSQNVGLLKRYFGYKRINLGPVYFFPYISGTPKDDFSNVGRLENIPLYPTLAEPQYVITGEMNGCAIIITKKDGAKTFTAWHFQSPDSVNNREKLRAFLKEYRNEIYSYLCFSDYASENNDETYNEKEREGFNYLFFNRKNHGDGNDWVAGTWELRCIPLIRTLNNPKQDDPWVGDLISFSTKNKFTRPIDFNQPLIPANETGDLIINWIISHITYDVTLRNRPVLPPLPPGVSTLPPVSIINDH</sequence>
<accession>A0AAE4C5M1</accession>
<dbReference type="Proteomes" id="UP001184861">
    <property type="component" value="Unassembled WGS sequence"/>
</dbReference>
<evidence type="ECO:0000313" key="1">
    <source>
        <dbReference type="EMBL" id="MDR6528754.1"/>
    </source>
</evidence>
<reference evidence="1" key="1">
    <citation type="submission" date="2023-07" db="EMBL/GenBank/DDBJ databases">
        <title>Sorghum-associated microbial communities from plants grown in Nebraska, USA.</title>
        <authorList>
            <person name="Schachtman D."/>
        </authorList>
    </citation>
    <scope>NUCLEOTIDE SEQUENCE</scope>
    <source>
        <strain evidence="1">DS2360</strain>
    </source>
</reference>
<organism evidence="1 2">
    <name type="scientific">Chryseobacterium rhizosphaerae</name>
    <dbReference type="NCBI Taxonomy" id="395937"/>
    <lineage>
        <taxon>Bacteria</taxon>
        <taxon>Pseudomonadati</taxon>
        <taxon>Bacteroidota</taxon>
        <taxon>Flavobacteriia</taxon>
        <taxon>Flavobacteriales</taxon>
        <taxon>Weeksellaceae</taxon>
        <taxon>Chryseobacterium group</taxon>
        <taxon>Chryseobacterium</taxon>
    </lineage>
</organism>